<dbReference type="EMBL" id="CADCVQ010000080">
    <property type="protein sequence ID" value="CAA9500195.1"/>
    <property type="molecule type" value="Genomic_DNA"/>
</dbReference>
<keyword evidence="4 10" id="KW-0808">Transferase</keyword>
<keyword evidence="7 8" id="KW-0472">Membrane</keyword>
<keyword evidence="3" id="KW-0328">Glycosyltransferase</keyword>
<sequence length="321" mass="36074">MTLISVIIPAYNERDCVDELARRLAAVFDSLPAYDFEAIVVENGSLDDTYERLVAVRERDPRFKIVQLARNFRMDGGITAGLDYATGDAAVIMTADLQDPPELIAQFVAKWEEGYENIYGIVTDREGTGPIRTFNSKAFYWLAGKLTSDRIPRNASDFRLVDRRVYETVRGMEERNRFIRGLFAWSGFRSIGVPHKREPRFGGVSNAHSLKVIDLAMKGIFAHSYVPLKVISVFGAALSLLSFVVLVALSLRFLFFGVPFAGFGTIVGLILLLFGFLFTMLGIVSEYIGLIYEEVKQRPNYVVRETLGVDARQRHKPPLSL</sequence>
<evidence type="ECO:0000256" key="6">
    <source>
        <dbReference type="ARBA" id="ARBA00022989"/>
    </source>
</evidence>
<evidence type="ECO:0000256" key="1">
    <source>
        <dbReference type="ARBA" id="ARBA00004141"/>
    </source>
</evidence>
<dbReference type="InterPro" id="IPR029044">
    <property type="entry name" value="Nucleotide-diphossugar_trans"/>
</dbReference>
<evidence type="ECO:0000256" key="8">
    <source>
        <dbReference type="SAM" id="Phobius"/>
    </source>
</evidence>
<dbReference type="Gene3D" id="3.90.550.10">
    <property type="entry name" value="Spore Coat Polysaccharide Biosynthesis Protein SpsA, Chain A"/>
    <property type="match status" value="1"/>
</dbReference>
<dbReference type="GO" id="GO:0016757">
    <property type="term" value="F:glycosyltransferase activity"/>
    <property type="evidence" value="ECO:0007669"/>
    <property type="project" value="UniProtKB-KW"/>
</dbReference>
<dbReference type="GO" id="GO:0005886">
    <property type="term" value="C:plasma membrane"/>
    <property type="evidence" value="ECO:0007669"/>
    <property type="project" value="TreeGrafter"/>
</dbReference>
<dbReference type="Pfam" id="PF00535">
    <property type="entry name" value="Glycos_transf_2"/>
    <property type="match status" value="1"/>
</dbReference>
<proteinExistence type="inferred from homology"/>
<feature type="domain" description="Glycosyltransferase 2-like" evidence="9">
    <location>
        <begin position="5"/>
        <end position="167"/>
    </location>
</feature>
<evidence type="ECO:0000256" key="3">
    <source>
        <dbReference type="ARBA" id="ARBA00022676"/>
    </source>
</evidence>
<feature type="transmembrane region" description="Helical" evidence="8">
    <location>
        <begin position="230"/>
        <end position="255"/>
    </location>
</feature>
<evidence type="ECO:0000259" key="9">
    <source>
        <dbReference type="Pfam" id="PF00535"/>
    </source>
</evidence>
<dbReference type="PANTHER" id="PTHR48090">
    <property type="entry name" value="UNDECAPRENYL-PHOSPHATE 4-DEOXY-4-FORMAMIDO-L-ARABINOSE TRANSFERASE-RELATED"/>
    <property type="match status" value="1"/>
</dbReference>
<organism evidence="10">
    <name type="scientific">uncultured Solirubrobacteraceae bacterium</name>
    <dbReference type="NCBI Taxonomy" id="1162706"/>
    <lineage>
        <taxon>Bacteria</taxon>
        <taxon>Bacillati</taxon>
        <taxon>Actinomycetota</taxon>
        <taxon>Thermoleophilia</taxon>
        <taxon>Solirubrobacterales</taxon>
        <taxon>Solirubrobacteraceae</taxon>
        <taxon>environmental samples</taxon>
    </lineage>
</organism>
<keyword evidence="5 8" id="KW-0812">Transmembrane</keyword>
<dbReference type="AlphaFoldDB" id="A0A6J4SP66"/>
<name>A0A6J4SP66_9ACTN</name>
<dbReference type="SUPFAM" id="SSF53448">
    <property type="entry name" value="Nucleotide-diphospho-sugar transferases"/>
    <property type="match status" value="1"/>
</dbReference>
<gene>
    <name evidence="10" type="ORF">AVDCRST_MAG67-1883</name>
</gene>
<feature type="transmembrane region" description="Helical" evidence="8">
    <location>
        <begin position="261"/>
        <end position="288"/>
    </location>
</feature>
<accession>A0A6J4SP66</accession>
<reference evidence="10" key="1">
    <citation type="submission" date="2020-02" db="EMBL/GenBank/DDBJ databases">
        <authorList>
            <person name="Meier V. D."/>
        </authorList>
    </citation>
    <scope>NUCLEOTIDE SEQUENCE</scope>
    <source>
        <strain evidence="10">AVDCRST_MAG67</strain>
    </source>
</reference>
<evidence type="ECO:0000256" key="2">
    <source>
        <dbReference type="ARBA" id="ARBA00006739"/>
    </source>
</evidence>
<evidence type="ECO:0000313" key="10">
    <source>
        <dbReference type="EMBL" id="CAA9500195.1"/>
    </source>
</evidence>
<comment type="similarity">
    <text evidence="2">Belongs to the glycosyltransferase 2 family.</text>
</comment>
<evidence type="ECO:0000256" key="5">
    <source>
        <dbReference type="ARBA" id="ARBA00022692"/>
    </source>
</evidence>
<dbReference type="InterPro" id="IPR050256">
    <property type="entry name" value="Glycosyltransferase_2"/>
</dbReference>
<evidence type="ECO:0000256" key="4">
    <source>
        <dbReference type="ARBA" id="ARBA00022679"/>
    </source>
</evidence>
<evidence type="ECO:0000256" key="7">
    <source>
        <dbReference type="ARBA" id="ARBA00023136"/>
    </source>
</evidence>
<dbReference type="InterPro" id="IPR001173">
    <property type="entry name" value="Glyco_trans_2-like"/>
</dbReference>
<protein>
    <submittedName>
        <fullName evidence="10">Glycosyl transferase, family 2</fullName>
    </submittedName>
</protein>
<dbReference type="CDD" id="cd04187">
    <property type="entry name" value="DPM1_like_bac"/>
    <property type="match status" value="1"/>
</dbReference>
<comment type="subcellular location">
    <subcellularLocation>
        <location evidence="1">Membrane</location>
        <topology evidence="1">Multi-pass membrane protein</topology>
    </subcellularLocation>
</comment>
<keyword evidence="6 8" id="KW-1133">Transmembrane helix</keyword>
<dbReference type="PANTHER" id="PTHR48090:SF1">
    <property type="entry name" value="PROPHAGE BACTOPRENOL GLUCOSYL TRANSFERASE HOMOLOG"/>
    <property type="match status" value="1"/>
</dbReference>